<dbReference type="PANTHER" id="PTHR43304">
    <property type="entry name" value="PHYTOCHROME-LIKE PROTEIN CPH1"/>
    <property type="match status" value="1"/>
</dbReference>
<evidence type="ECO:0000259" key="6">
    <source>
        <dbReference type="PROSITE" id="PS50109"/>
    </source>
</evidence>
<dbReference type="InterPro" id="IPR000014">
    <property type="entry name" value="PAS"/>
</dbReference>
<dbReference type="GO" id="GO:0006355">
    <property type="term" value="P:regulation of DNA-templated transcription"/>
    <property type="evidence" value="ECO:0007669"/>
    <property type="project" value="InterPro"/>
</dbReference>
<dbReference type="EC" id="2.7.13.3" evidence="2"/>
<organism evidence="9 10">
    <name type="scientific">Nitrosomonas aestuarii</name>
    <dbReference type="NCBI Taxonomy" id="52441"/>
    <lineage>
        <taxon>Bacteria</taxon>
        <taxon>Pseudomonadati</taxon>
        <taxon>Pseudomonadota</taxon>
        <taxon>Betaproteobacteria</taxon>
        <taxon>Nitrosomonadales</taxon>
        <taxon>Nitrosomonadaceae</taxon>
        <taxon>Nitrosomonas</taxon>
    </lineage>
</organism>
<dbReference type="SMART" id="SM00387">
    <property type="entry name" value="HATPase_c"/>
    <property type="match status" value="1"/>
</dbReference>
<evidence type="ECO:0000256" key="5">
    <source>
        <dbReference type="ARBA" id="ARBA00022777"/>
    </source>
</evidence>
<dbReference type="InterPro" id="IPR004358">
    <property type="entry name" value="Sig_transdc_His_kin-like_C"/>
</dbReference>
<evidence type="ECO:0000256" key="3">
    <source>
        <dbReference type="ARBA" id="ARBA00022553"/>
    </source>
</evidence>
<dbReference type="InterPro" id="IPR013655">
    <property type="entry name" value="PAS_fold_3"/>
</dbReference>
<evidence type="ECO:0000313" key="9">
    <source>
        <dbReference type="EMBL" id="SFK98337.1"/>
    </source>
</evidence>
<dbReference type="SUPFAM" id="SSF47384">
    <property type="entry name" value="Homodimeric domain of signal transducing histidine kinase"/>
    <property type="match status" value="1"/>
</dbReference>
<dbReference type="Pfam" id="PF00989">
    <property type="entry name" value="PAS"/>
    <property type="match status" value="1"/>
</dbReference>
<feature type="domain" description="Histidine kinase" evidence="6">
    <location>
        <begin position="262"/>
        <end position="478"/>
    </location>
</feature>
<dbReference type="Gene3D" id="2.10.70.100">
    <property type="match status" value="1"/>
</dbReference>
<dbReference type="Pfam" id="PF00512">
    <property type="entry name" value="HisKA"/>
    <property type="match status" value="1"/>
</dbReference>
<reference evidence="10" key="1">
    <citation type="submission" date="2016-10" db="EMBL/GenBank/DDBJ databases">
        <authorList>
            <person name="Varghese N."/>
            <person name="Submissions S."/>
        </authorList>
    </citation>
    <scope>NUCLEOTIDE SEQUENCE [LARGE SCALE GENOMIC DNA]</scope>
    <source>
        <strain evidence="10">Nm69</strain>
    </source>
</reference>
<dbReference type="AlphaFoldDB" id="A0A1I4E1C5"/>
<dbReference type="OrthoDB" id="1931120at2"/>
<sequence>MLLADNSGRIVLTNLAAQLLFGYTEAELCGQTVETLMPPRYRKQHRRHREFYFNKPEKRAMGGGKELAAQSRDGKELMLDISLSPIKEQEQLYVLITFNLVDQRLEAEKALRASEERFRLVKQAAGLCVFDCDCERKTIYWDEQIRRLWGGDSNETLTYGEFMAMIHPEDRAARQAAYDQAIDPASNGKYNAESRVINPKNGDEHWIATVGRVYFETGRASRLIGIVRDVTEQKNIEKKLQAQRAETEALFKQQVAVSTASAIAHELNQPLAAISAYSEVAMHALHNDAFNTDKLSRALEGCVEQTQRAGRSLHELLAFLQKGELVTEKLNLNDIVKESLNIVCNDGYGGFYPVLHLVQNSPAVQGNHTQVQKVLVNLIRNAVEAMRAAKTPIPTITITAQTLAKQKMVMVIVQDSGPGLDQETAKRIFEPFFTTKSTGIGMGLAISRALVEANGGRLWVKPGSTPGTKFHFTLPVAP</sequence>
<dbReference type="CDD" id="cd00082">
    <property type="entry name" value="HisKA"/>
    <property type="match status" value="1"/>
</dbReference>
<dbReference type="SMART" id="SM00388">
    <property type="entry name" value="HisKA"/>
    <property type="match status" value="1"/>
</dbReference>
<dbReference type="CDD" id="cd00130">
    <property type="entry name" value="PAS"/>
    <property type="match status" value="2"/>
</dbReference>
<evidence type="ECO:0000256" key="2">
    <source>
        <dbReference type="ARBA" id="ARBA00012438"/>
    </source>
</evidence>
<feature type="domain" description="PAS" evidence="7">
    <location>
        <begin position="1"/>
        <end position="38"/>
    </location>
</feature>
<dbReference type="STRING" id="52441.SAMN05216302_102430"/>
<dbReference type="SUPFAM" id="SSF55874">
    <property type="entry name" value="ATPase domain of HSP90 chaperone/DNA topoisomerase II/histidine kinase"/>
    <property type="match status" value="1"/>
</dbReference>
<dbReference type="InterPro" id="IPR003594">
    <property type="entry name" value="HATPase_dom"/>
</dbReference>
<evidence type="ECO:0000313" key="10">
    <source>
        <dbReference type="Proteomes" id="UP000199533"/>
    </source>
</evidence>
<dbReference type="EMBL" id="FOSP01000024">
    <property type="protein sequence ID" value="SFK98337.1"/>
    <property type="molecule type" value="Genomic_DNA"/>
</dbReference>
<evidence type="ECO:0000259" key="8">
    <source>
        <dbReference type="PROSITE" id="PS50113"/>
    </source>
</evidence>
<keyword evidence="4" id="KW-0808">Transferase</keyword>
<dbReference type="InterPro" id="IPR013767">
    <property type="entry name" value="PAS_fold"/>
</dbReference>
<dbReference type="PROSITE" id="PS50112">
    <property type="entry name" value="PAS"/>
    <property type="match status" value="2"/>
</dbReference>
<feature type="domain" description="PAC" evidence="8">
    <location>
        <begin position="190"/>
        <end position="242"/>
    </location>
</feature>
<evidence type="ECO:0000256" key="4">
    <source>
        <dbReference type="ARBA" id="ARBA00022679"/>
    </source>
</evidence>
<dbReference type="NCBIfam" id="TIGR00229">
    <property type="entry name" value="sensory_box"/>
    <property type="match status" value="2"/>
</dbReference>
<name>A0A1I4E1C5_9PROT</name>
<dbReference type="InterPro" id="IPR000700">
    <property type="entry name" value="PAS-assoc_C"/>
</dbReference>
<dbReference type="InterPro" id="IPR052162">
    <property type="entry name" value="Sensor_kinase/Photoreceptor"/>
</dbReference>
<dbReference type="InterPro" id="IPR005467">
    <property type="entry name" value="His_kinase_dom"/>
</dbReference>
<dbReference type="GO" id="GO:0000155">
    <property type="term" value="F:phosphorelay sensor kinase activity"/>
    <property type="evidence" value="ECO:0007669"/>
    <property type="project" value="InterPro"/>
</dbReference>
<dbReference type="SUPFAM" id="SSF55785">
    <property type="entry name" value="PYP-like sensor domain (PAS domain)"/>
    <property type="match status" value="2"/>
</dbReference>
<feature type="domain" description="PAS" evidence="7">
    <location>
        <begin position="114"/>
        <end position="185"/>
    </location>
</feature>
<proteinExistence type="predicted"/>
<dbReference type="InterPro" id="IPR003661">
    <property type="entry name" value="HisK_dim/P_dom"/>
</dbReference>
<accession>A0A1I4E1C5</accession>
<evidence type="ECO:0000256" key="1">
    <source>
        <dbReference type="ARBA" id="ARBA00000085"/>
    </source>
</evidence>
<dbReference type="PRINTS" id="PR00344">
    <property type="entry name" value="BCTRLSENSOR"/>
</dbReference>
<dbReference type="Pfam" id="PF02518">
    <property type="entry name" value="HATPase_c"/>
    <property type="match status" value="1"/>
</dbReference>
<keyword evidence="5" id="KW-0418">Kinase</keyword>
<dbReference type="InterPro" id="IPR035965">
    <property type="entry name" value="PAS-like_dom_sf"/>
</dbReference>
<dbReference type="Gene3D" id="3.30.565.10">
    <property type="entry name" value="Histidine kinase-like ATPase, C-terminal domain"/>
    <property type="match status" value="1"/>
</dbReference>
<dbReference type="Gene3D" id="3.30.450.20">
    <property type="entry name" value="PAS domain"/>
    <property type="match status" value="2"/>
</dbReference>
<dbReference type="InterPro" id="IPR036890">
    <property type="entry name" value="HATPase_C_sf"/>
</dbReference>
<gene>
    <name evidence="9" type="ORF">SAMN05216302_102430</name>
</gene>
<dbReference type="PANTHER" id="PTHR43304:SF1">
    <property type="entry name" value="PAC DOMAIN-CONTAINING PROTEIN"/>
    <property type="match status" value="1"/>
</dbReference>
<protein>
    <recommendedName>
        <fullName evidence="2">histidine kinase</fullName>
        <ecNumber evidence="2">2.7.13.3</ecNumber>
    </recommendedName>
</protein>
<keyword evidence="3" id="KW-0597">Phosphoprotein</keyword>
<evidence type="ECO:0000259" key="7">
    <source>
        <dbReference type="PROSITE" id="PS50112"/>
    </source>
</evidence>
<dbReference type="Gene3D" id="1.10.287.130">
    <property type="match status" value="1"/>
</dbReference>
<dbReference type="InterPro" id="IPR036097">
    <property type="entry name" value="HisK_dim/P_sf"/>
</dbReference>
<dbReference type="SMART" id="SM00091">
    <property type="entry name" value="PAS"/>
    <property type="match status" value="2"/>
</dbReference>
<dbReference type="Pfam" id="PF08447">
    <property type="entry name" value="PAS_3"/>
    <property type="match status" value="1"/>
</dbReference>
<keyword evidence="10" id="KW-1185">Reference proteome</keyword>
<dbReference type="PROSITE" id="PS50109">
    <property type="entry name" value="HIS_KIN"/>
    <property type="match status" value="1"/>
</dbReference>
<comment type="catalytic activity">
    <reaction evidence="1">
        <text>ATP + protein L-histidine = ADP + protein N-phospho-L-histidine.</text>
        <dbReference type="EC" id="2.7.13.3"/>
    </reaction>
</comment>
<dbReference type="PROSITE" id="PS50113">
    <property type="entry name" value="PAC"/>
    <property type="match status" value="1"/>
</dbReference>
<dbReference type="Proteomes" id="UP000199533">
    <property type="component" value="Unassembled WGS sequence"/>
</dbReference>